<dbReference type="GO" id="GO:0002093">
    <property type="term" value="P:auditory receptor cell morphogenesis"/>
    <property type="evidence" value="ECO:0007669"/>
    <property type="project" value="TreeGrafter"/>
</dbReference>
<proteinExistence type="predicted"/>
<dbReference type="PROSITE" id="PS50106">
    <property type="entry name" value="PDZ"/>
    <property type="match status" value="2"/>
</dbReference>
<organism evidence="6 7">
    <name type="scientific">Hymenochirus boettgeri</name>
    <name type="common">Congo dwarf clawed frog</name>
    <dbReference type="NCBI Taxonomy" id="247094"/>
    <lineage>
        <taxon>Eukaryota</taxon>
        <taxon>Metazoa</taxon>
        <taxon>Chordata</taxon>
        <taxon>Craniata</taxon>
        <taxon>Vertebrata</taxon>
        <taxon>Euteleostomi</taxon>
        <taxon>Amphibia</taxon>
        <taxon>Batrachia</taxon>
        <taxon>Anura</taxon>
        <taxon>Pipoidea</taxon>
        <taxon>Pipidae</taxon>
        <taxon>Pipinae</taxon>
        <taxon>Hymenochirus</taxon>
    </lineage>
</organism>
<dbReference type="FunFam" id="2.30.42.10:FF:000071">
    <property type="entry name" value="harmonin isoform X1"/>
    <property type="match status" value="1"/>
</dbReference>
<keyword evidence="4" id="KW-0175">Coiled coil</keyword>
<dbReference type="AlphaFoldDB" id="A0A8T2IN35"/>
<comment type="subcellular location">
    <subcellularLocation>
        <location evidence="1">Cell projection</location>
    </subcellularLocation>
</comment>
<dbReference type="Proteomes" id="UP000812440">
    <property type="component" value="Unassembled WGS sequence"/>
</dbReference>
<dbReference type="GO" id="GO:0005886">
    <property type="term" value="C:plasma membrane"/>
    <property type="evidence" value="ECO:0007669"/>
    <property type="project" value="TreeGrafter"/>
</dbReference>
<dbReference type="Pfam" id="PF21219">
    <property type="entry name" value="USH1C_N"/>
    <property type="match status" value="1"/>
</dbReference>
<evidence type="ECO:0000313" key="7">
    <source>
        <dbReference type="Proteomes" id="UP000812440"/>
    </source>
</evidence>
<dbReference type="CDD" id="cd06738">
    <property type="entry name" value="PDZ2_harmonin"/>
    <property type="match status" value="1"/>
</dbReference>
<dbReference type="InterPro" id="IPR051844">
    <property type="entry name" value="USH2_Complex_Protein"/>
</dbReference>
<dbReference type="GO" id="GO:0002142">
    <property type="term" value="C:stereocilia ankle link complex"/>
    <property type="evidence" value="ECO:0007669"/>
    <property type="project" value="TreeGrafter"/>
</dbReference>
<dbReference type="GO" id="GO:0007605">
    <property type="term" value="P:sensory perception of sound"/>
    <property type="evidence" value="ECO:0007669"/>
    <property type="project" value="TreeGrafter"/>
</dbReference>
<dbReference type="InterPro" id="IPR001478">
    <property type="entry name" value="PDZ"/>
</dbReference>
<dbReference type="FunFam" id="2.30.42.10:FF:000062">
    <property type="entry name" value="harmonin isoform X1"/>
    <property type="match status" value="1"/>
</dbReference>
<dbReference type="PANTHER" id="PTHR23116">
    <property type="entry name" value="PDZ DOMAIN CONTAINING WHIRLIN AND HARMONIN-RELATED"/>
    <property type="match status" value="1"/>
</dbReference>
<feature type="domain" description="PDZ" evidence="5">
    <location>
        <begin position="178"/>
        <end position="248"/>
    </location>
</feature>
<dbReference type="Gene3D" id="1.20.1160.20">
    <property type="match status" value="1"/>
</dbReference>
<protein>
    <recommendedName>
        <fullName evidence="5">PDZ domain-containing protein</fullName>
    </recommendedName>
</protein>
<dbReference type="InterPro" id="IPR030237">
    <property type="entry name" value="Harmonin_N"/>
</dbReference>
<accession>A0A8T2IN35</accession>
<dbReference type="Gene3D" id="2.30.42.10">
    <property type="match status" value="2"/>
</dbReference>
<reference evidence="6" key="1">
    <citation type="thesis" date="2020" institute="ProQuest LLC" country="789 East Eisenhower Parkway, Ann Arbor, MI, USA">
        <title>Comparative Genomics and Chromosome Evolution.</title>
        <authorList>
            <person name="Mudd A.B."/>
        </authorList>
    </citation>
    <scope>NUCLEOTIDE SEQUENCE</scope>
    <source>
        <strain evidence="6">Female2</strain>
        <tissue evidence="6">Blood</tissue>
    </source>
</reference>
<feature type="domain" description="PDZ" evidence="5">
    <location>
        <begin position="51"/>
        <end position="119"/>
    </location>
</feature>
<evidence type="ECO:0000256" key="2">
    <source>
        <dbReference type="ARBA" id="ARBA00022737"/>
    </source>
</evidence>
<dbReference type="SMART" id="SM00228">
    <property type="entry name" value="PDZ"/>
    <property type="match status" value="2"/>
</dbReference>
<sequence>MNLPVFVGDLKLVINDPSRLPLFDAIRPLIPLKHQVEYDQLTPKRSRKLREVKLDRSHPDGLGLSVRGGLEFNCGLFVSHIMKEGQADNAGLQIGDEVVRINGYSLSSCTHEEVINLIRTKKIVSIKVRHVGMIPVKSSEDELLKWQYADQIVSESADGKSSVAGLASAGGREIKEKKVFISLVGTTGMGCSISSGPAQKPGIFISNVKPGSLSAEVGLEVGDQIVEVNGVDFTSLDHKEAVKVLKGSRSLTIAIVAGAGRELFMTEDERLTEQRRHELERQELLQQKKLAMETNKILKEQQEKERLRKMEISQKVSEEENRYRREMEKISHKKKKYSKNGMKIGVAKRSLRNL</sequence>
<feature type="coiled-coil region" evidence="4">
    <location>
        <begin position="281"/>
        <end position="340"/>
    </location>
</feature>
<keyword evidence="7" id="KW-1185">Reference proteome</keyword>
<dbReference type="GO" id="GO:0001917">
    <property type="term" value="C:photoreceptor inner segment"/>
    <property type="evidence" value="ECO:0007669"/>
    <property type="project" value="TreeGrafter"/>
</dbReference>
<dbReference type="SUPFAM" id="SSF50156">
    <property type="entry name" value="PDZ domain-like"/>
    <property type="match status" value="2"/>
</dbReference>
<dbReference type="PANTHER" id="PTHR23116:SF36">
    <property type="entry name" value="HARMONIN"/>
    <property type="match status" value="1"/>
</dbReference>
<keyword evidence="2" id="KW-0677">Repeat</keyword>
<evidence type="ECO:0000259" key="5">
    <source>
        <dbReference type="PROSITE" id="PS50106"/>
    </source>
</evidence>
<gene>
    <name evidence="6" type="ORF">GDO86_019247</name>
</gene>
<dbReference type="GO" id="GO:0060122">
    <property type="term" value="P:inner ear receptor cell stereocilium organization"/>
    <property type="evidence" value="ECO:0007669"/>
    <property type="project" value="TreeGrafter"/>
</dbReference>
<dbReference type="GO" id="GO:0046549">
    <property type="term" value="P:retinal cone cell development"/>
    <property type="evidence" value="ECO:0007669"/>
    <property type="project" value="TreeGrafter"/>
</dbReference>
<keyword evidence="3" id="KW-0966">Cell projection</keyword>
<dbReference type="Pfam" id="PF00595">
    <property type="entry name" value="PDZ"/>
    <property type="match status" value="2"/>
</dbReference>
<name>A0A8T2IN35_9PIPI</name>
<evidence type="ECO:0000256" key="4">
    <source>
        <dbReference type="SAM" id="Coils"/>
    </source>
</evidence>
<evidence type="ECO:0000256" key="1">
    <source>
        <dbReference type="ARBA" id="ARBA00004316"/>
    </source>
</evidence>
<evidence type="ECO:0000256" key="3">
    <source>
        <dbReference type="ARBA" id="ARBA00023273"/>
    </source>
</evidence>
<dbReference type="OrthoDB" id="7734647at2759"/>
<dbReference type="EMBL" id="JAACNH010000038">
    <property type="protein sequence ID" value="KAG8431931.1"/>
    <property type="molecule type" value="Genomic_DNA"/>
</dbReference>
<dbReference type="GO" id="GO:0005929">
    <property type="term" value="C:cilium"/>
    <property type="evidence" value="ECO:0007669"/>
    <property type="project" value="TreeGrafter"/>
</dbReference>
<comment type="caution">
    <text evidence="6">The sequence shown here is derived from an EMBL/GenBank/DDBJ whole genome shotgun (WGS) entry which is preliminary data.</text>
</comment>
<dbReference type="CDD" id="cd06737">
    <property type="entry name" value="PDZ1_harmonin"/>
    <property type="match status" value="1"/>
</dbReference>
<evidence type="ECO:0000313" key="6">
    <source>
        <dbReference type="EMBL" id="KAG8431931.1"/>
    </source>
</evidence>
<dbReference type="GO" id="GO:0032426">
    <property type="term" value="C:stereocilium tip"/>
    <property type="evidence" value="ECO:0007669"/>
    <property type="project" value="TreeGrafter"/>
</dbReference>
<dbReference type="InterPro" id="IPR036034">
    <property type="entry name" value="PDZ_sf"/>
</dbReference>